<dbReference type="AlphaFoldDB" id="A0A919TGZ7"/>
<feature type="transmembrane region" description="Helical" evidence="2">
    <location>
        <begin position="71"/>
        <end position="88"/>
    </location>
</feature>
<feature type="transmembrane region" description="Helical" evidence="2">
    <location>
        <begin position="20"/>
        <end position="42"/>
    </location>
</feature>
<evidence type="ECO:0000313" key="3">
    <source>
        <dbReference type="EMBL" id="GIM93791.1"/>
    </source>
</evidence>
<feature type="region of interest" description="Disordered" evidence="1">
    <location>
        <begin position="93"/>
        <end position="147"/>
    </location>
</feature>
<protein>
    <submittedName>
        <fullName evidence="3">Uncharacterized protein</fullName>
    </submittedName>
</protein>
<feature type="transmembrane region" description="Helical" evidence="2">
    <location>
        <begin position="49"/>
        <end position="65"/>
    </location>
</feature>
<keyword evidence="2" id="KW-1133">Transmembrane helix</keyword>
<evidence type="ECO:0000313" key="4">
    <source>
        <dbReference type="Proteomes" id="UP000677082"/>
    </source>
</evidence>
<sequence>MGGVEIFLTVMAPLPIVVHVGMQGFIGYLLPILIAVLGVLLIFNPQQHVFYSIVAAVLALASWLTSNLGGFVIGLLLAVVGSALAFAWSPDKRRVAPPAEPAGEEADDADQAEDADQDAAASPGVQPDTSESRPRHRRTSSGLLSGE</sequence>
<dbReference type="Pfam" id="PF19609">
    <property type="entry name" value="DUF6114"/>
    <property type="match status" value="1"/>
</dbReference>
<feature type="compositionally biased region" description="Acidic residues" evidence="1">
    <location>
        <begin position="102"/>
        <end position="117"/>
    </location>
</feature>
<organism evidence="3 4">
    <name type="scientific">Paractinoplanes toevensis</name>
    <dbReference type="NCBI Taxonomy" id="571911"/>
    <lineage>
        <taxon>Bacteria</taxon>
        <taxon>Bacillati</taxon>
        <taxon>Actinomycetota</taxon>
        <taxon>Actinomycetes</taxon>
        <taxon>Micromonosporales</taxon>
        <taxon>Micromonosporaceae</taxon>
        <taxon>Paractinoplanes</taxon>
    </lineage>
</organism>
<reference evidence="3 4" key="1">
    <citation type="submission" date="2021-03" db="EMBL/GenBank/DDBJ databases">
        <title>Whole genome shotgun sequence of Actinoplanes toevensis NBRC 105298.</title>
        <authorList>
            <person name="Komaki H."/>
            <person name="Tamura T."/>
        </authorList>
    </citation>
    <scope>NUCLEOTIDE SEQUENCE [LARGE SCALE GENOMIC DNA]</scope>
    <source>
        <strain evidence="3 4">NBRC 105298</strain>
    </source>
</reference>
<accession>A0A919TGZ7</accession>
<dbReference type="Proteomes" id="UP000677082">
    <property type="component" value="Unassembled WGS sequence"/>
</dbReference>
<keyword evidence="2" id="KW-0472">Membrane</keyword>
<dbReference type="InterPro" id="IPR046096">
    <property type="entry name" value="DUF6114"/>
</dbReference>
<gene>
    <name evidence="3" type="ORF">Ato02nite_055840</name>
</gene>
<evidence type="ECO:0000256" key="1">
    <source>
        <dbReference type="SAM" id="MobiDB-lite"/>
    </source>
</evidence>
<proteinExistence type="predicted"/>
<keyword evidence="4" id="KW-1185">Reference proteome</keyword>
<dbReference type="EMBL" id="BOQN01000070">
    <property type="protein sequence ID" value="GIM93791.1"/>
    <property type="molecule type" value="Genomic_DNA"/>
</dbReference>
<evidence type="ECO:0000256" key="2">
    <source>
        <dbReference type="SAM" id="Phobius"/>
    </source>
</evidence>
<name>A0A919TGZ7_9ACTN</name>
<keyword evidence="2" id="KW-0812">Transmembrane</keyword>
<comment type="caution">
    <text evidence="3">The sequence shown here is derived from an EMBL/GenBank/DDBJ whole genome shotgun (WGS) entry which is preliminary data.</text>
</comment>